<evidence type="ECO:0000313" key="2">
    <source>
        <dbReference type="Proteomes" id="UP000054783"/>
    </source>
</evidence>
<keyword evidence="2" id="KW-1185">Reference proteome</keyword>
<dbReference type="Proteomes" id="UP000054783">
    <property type="component" value="Unassembled WGS sequence"/>
</dbReference>
<sequence>MPCGFLLNVGSGRHNRRACGSSGDLIYHELFACCNFNRLFEAIWCA</sequence>
<protein>
    <submittedName>
        <fullName evidence="1">Uncharacterized protein</fullName>
    </submittedName>
</protein>
<reference evidence="1 2" key="1">
    <citation type="submission" date="2015-01" db="EMBL/GenBank/DDBJ databases">
        <title>Evolution of Trichinella species and genotypes.</title>
        <authorList>
            <person name="Korhonen P.K."/>
            <person name="Edoardo P."/>
            <person name="Giuseppe L.R."/>
            <person name="Gasser R.B."/>
        </authorList>
    </citation>
    <scope>NUCLEOTIDE SEQUENCE [LARGE SCALE GENOMIC DNA]</scope>
    <source>
        <strain evidence="1">ISS2496</strain>
    </source>
</reference>
<organism evidence="1 2">
    <name type="scientific">Trichinella patagoniensis</name>
    <dbReference type="NCBI Taxonomy" id="990121"/>
    <lineage>
        <taxon>Eukaryota</taxon>
        <taxon>Metazoa</taxon>
        <taxon>Ecdysozoa</taxon>
        <taxon>Nematoda</taxon>
        <taxon>Enoplea</taxon>
        <taxon>Dorylaimia</taxon>
        <taxon>Trichinellida</taxon>
        <taxon>Trichinellidae</taxon>
        <taxon>Trichinella</taxon>
    </lineage>
</organism>
<proteinExistence type="predicted"/>
<dbReference type="AlphaFoldDB" id="A0A0V0UKC0"/>
<evidence type="ECO:0000313" key="1">
    <source>
        <dbReference type="EMBL" id="KRX51573.1"/>
    </source>
</evidence>
<dbReference type="EMBL" id="JYDQ01006531">
    <property type="protein sequence ID" value="KRX51573.1"/>
    <property type="molecule type" value="Genomic_DNA"/>
</dbReference>
<feature type="non-terminal residue" evidence="1">
    <location>
        <position position="46"/>
    </location>
</feature>
<accession>A0A0V0UKC0</accession>
<name>A0A0V0UKC0_9BILA</name>
<comment type="caution">
    <text evidence="1">The sequence shown here is derived from an EMBL/GenBank/DDBJ whole genome shotgun (WGS) entry which is preliminary data.</text>
</comment>
<gene>
    <name evidence="1" type="ORF">T12_4336</name>
</gene>